<dbReference type="Gene3D" id="3.40.50.150">
    <property type="entry name" value="Vaccinia Virus protein VP39"/>
    <property type="match status" value="1"/>
</dbReference>
<evidence type="ECO:0000256" key="1">
    <source>
        <dbReference type="ARBA" id="ARBA00022603"/>
    </source>
</evidence>
<evidence type="ECO:0000256" key="4">
    <source>
        <dbReference type="ARBA" id="ARBA00022842"/>
    </source>
</evidence>
<reference evidence="5 6" key="1">
    <citation type="submission" date="2020-05" db="EMBL/GenBank/DDBJ databases">
        <authorList>
            <person name="Campoy J."/>
            <person name="Schneeberger K."/>
            <person name="Spophaly S."/>
        </authorList>
    </citation>
    <scope>NUCLEOTIDE SEQUENCE [LARGE SCALE GENOMIC DNA]</scope>
    <source>
        <strain evidence="5">PruArmRojPasFocal</strain>
    </source>
</reference>
<proteinExistence type="predicted"/>
<dbReference type="Proteomes" id="UP000507222">
    <property type="component" value="Unassembled WGS sequence"/>
</dbReference>
<dbReference type="SUPFAM" id="SSF53335">
    <property type="entry name" value="S-adenosyl-L-methionine-dependent methyltransferases"/>
    <property type="match status" value="1"/>
</dbReference>
<dbReference type="Gene3D" id="1.10.1200.270">
    <property type="entry name" value="Methyltransferase, alpha-helical capping domain"/>
    <property type="match status" value="1"/>
</dbReference>
<evidence type="ECO:0000313" key="6">
    <source>
        <dbReference type="Proteomes" id="UP000507222"/>
    </source>
</evidence>
<dbReference type="Pfam" id="PF03492">
    <property type="entry name" value="Methyltransf_7"/>
    <property type="match status" value="1"/>
</dbReference>
<evidence type="ECO:0000256" key="2">
    <source>
        <dbReference type="ARBA" id="ARBA00022679"/>
    </source>
</evidence>
<dbReference type="EMBL" id="CAEKDK010000008">
    <property type="protein sequence ID" value="CAB4290135.1"/>
    <property type="molecule type" value="Genomic_DNA"/>
</dbReference>
<dbReference type="AlphaFoldDB" id="A0A6J5VRY8"/>
<keyword evidence="4" id="KW-0460">Magnesium</keyword>
<evidence type="ECO:0000313" key="5">
    <source>
        <dbReference type="EMBL" id="CAB4290135.1"/>
    </source>
</evidence>
<dbReference type="GO" id="GO:0032259">
    <property type="term" value="P:methylation"/>
    <property type="evidence" value="ECO:0007669"/>
    <property type="project" value="UniProtKB-KW"/>
</dbReference>
<protein>
    <submittedName>
        <fullName evidence="5">Uncharacterized protein</fullName>
    </submittedName>
</protein>
<accession>A0A6J5VRY8</accession>
<keyword evidence="3" id="KW-0479">Metal-binding</keyword>
<dbReference type="InterPro" id="IPR042086">
    <property type="entry name" value="MeTrfase_capping"/>
</dbReference>
<dbReference type="PANTHER" id="PTHR31009">
    <property type="entry name" value="S-ADENOSYL-L-METHIONINE:CARBOXYL METHYLTRANSFERASE FAMILY PROTEIN"/>
    <property type="match status" value="1"/>
</dbReference>
<sequence>MKVEQVLHMNGGVEKTSYANNSLLQRAVISMVKPIVGASIEELCCTLFPECLTVADLGCSSGPNTLLVVSDIIDSIHTTYQKLNRPPPSLQAFLNDLPGNDFNTVFRSLPSFYKKLDEEHEKKFGSCFIAGMPGSFYGRLFPNNSLHFVHSSYALHWISEVPKGLVTEEGEGLNKGNIYIAKTSPPAVFKQYLEQFKRDFTVFLRSRAEELVPGGSMVLTTLGSSKSDDPHCIWEFVGMKLNDMVLEGLIGEEKLDAFNMPFYTPTTKEIEEVIQAEGSFTLQNLEVFKNDWDSYIKQANSGLDKKTRAAIFATHIRAVAEPILVIQFGEEAMDDLFRRFEDVLDHMERENRQYIILVISLTKKRW</sequence>
<dbReference type="GO" id="GO:0008168">
    <property type="term" value="F:methyltransferase activity"/>
    <property type="evidence" value="ECO:0007669"/>
    <property type="project" value="UniProtKB-KW"/>
</dbReference>
<keyword evidence="2" id="KW-0808">Transferase</keyword>
<dbReference type="InterPro" id="IPR029063">
    <property type="entry name" value="SAM-dependent_MTases_sf"/>
</dbReference>
<evidence type="ECO:0000256" key="3">
    <source>
        <dbReference type="ARBA" id="ARBA00022723"/>
    </source>
</evidence>
<dbReference type="GO" id="GO:0046872">
    <property type="term" value="F:metal ion binding"/>
    <property type="evidence" value="ECO:0007669"/>
    <property type="project" value="UniProtKB-KW"/>
</dbReference>
<organism evidence="5 6">
    <name type="scientific">Prunus armeniaca</name>
    <name type="common">Apricot</name>
    <name type="synonym">Armeniaca vulgaris</name>
    <dbReference type="NCBI Taxonomy" id="36596"/>
    <lineage>
        <taxon>Eukaryota</taxon>
        <taxon>Viridiplantae</taxon>
        <taxon>Streptophyta</taxon>
        <taxon>Embryophyta</taxon>
        <taxon>Tracheophyta</taxon>
        <taxon>Spermatophyta</taxon>
        <taxon>Magnoliopsida</taxon>
        <taxon>eudicotyledons</taxon>
        <taxon>Gunneridae</taxon>
        <taxon>Pentapetalae</taxon>
        <taxon>rosids</taxon>
        <taxon>fabids</taxon>
        <taxon>Rosales</taxon>
        <taxon>Rosaceae</taxon>
        <taxon>Amygdaloideae</taxon>
        <taxon>Amygdaleae</taxon>
        <taxon>Prunus</taxon>
    </lineage>
</organism>
<keyword evidence="1" id="KW-0489">Methyltransferase</keyword>
<gene>
    <name evidence="5" type="ORF">CURHAP_LOCUS50017</name>
</gene>
<name>A0A6J5VRY8_PRUAR</name>
<dbReference type="InterPro" id="IPR005299">
    <property type="entry name" value="MeTrfase_7"/>
</dbReference>